<comment type="similarity">
    <text evidence="2">Belongs to the major facilitator superfamily.</text>
</comment>
<organism evidence="10 11">
    <name type="scientific">Aspergillus thermomutatus</name>
    <name type="common">Neosartorya pseudofischeri</name>
    <dbReference type="NCBI Taxonomy" id="41047"/>
    <lineage>
        <taxon>Eukaryota</taxon>
        <taxon>Fungi</taxon>
        <taxon>Dikarya</taxon>
        <taxon>Ascomycota</taxon>
        <taxon>Pezizomycotina</taxon>
        <taxon>Eurotiomycetes</taxon>
        <taxon>Eurotiomycetidae</taxon>
        <taxon>Eurotiales</taxon>
        <taxon>Aspergillaceae</taxon>
        <taxon>Aspergillus</taxon>
        <taxon>Aspergillus subgen. Fumigati</taxon>
    </lineage>
</organism>
<comment type="caution">
    <text evidence="10">The sequence shown here is derived from an EMBL/GenBank/DDBJ whole genome shotgun (WGS) entry which is preliminary data.</text>
</comment>
<feature type="transmembrane region" description="Helical" evidence="8">
    <location>
        <begin position="413"/>
        <end position="432"/>
    </location>
</feature>
<dbReference type="PANTHER" id="PTHR23501:SF187">
    <property type="entry name" value="MAJOR FACILITATOR SUPERFAMILY (MFS) PROFILE DOMAIN-CONTAINING PROTEIN"/>
    <property type="match status" value="1"/>
</dbReference>
<evidence type="ECO:0000256" key="7">
    <source>
        <dbReference type="ARBA" id="ARBA00023180"/>
    </source>
</evidence>
<dbReference type="PROSITE" id="PS50850">
    <property type="entry name" value="MFS"/>
    <property type="match status" value="1"/>
</dbReference>
<dbReference type="PANTHER" id="PTHR23501">
    <property type="entry name" value="MAJOR FACILITATOR SUPERFAMILY"/>
    <property type="match status" value="1"/>
</dbReference>
<evidence type="ECO:0000313" key="11">
    <source>
        <dbReference type="Proteomes" id="UP000215305"/>
    </source>
</evidence>
<dbReference type="GeneID" id="38128112"/>
<feature type="transmembrane region" description="Helical" evidence="8">
    <location>
        <begin position="143"/>
        <end position="167"/>
    </location>
</feature>
<feature type="transmembrane region" description="Helical" evidence="8">
    <location>
        <begin position="54"/>
        <end position="73"/>
    </location>
</feature>
<feature type="transmembrane region" description="Helical" evidence="8">
    <location>
        <begin position="116"/>
        <end position="136"/>
    </location>
</feature>
<dbReference type="FunFam" id="1.20.1250.20:FF:000484">
    <property type="entry name" value="MFS general substrate transporter"/>
    <property type="match status" value="1"/>
</dbReference>
<keyword evidence="5 8" id="KW-1133">Transmembrane helix</keyword>
<feature type="transmembrane region" description="Helical" evidence="8">
    <location>
        <begin position="244"/>
        <end position="263"/>
    </location>
</feature>
<feature type="transmembrane region" description="Helical" evidence="8">
    <location>
        <begin position="173"/>
        <end position="192"/>
    </location>
</feature>
<feature type="transmembrane region" description="Helical" evidence="8">
    <location>
        <begin position="284"/>
        <end position="306"/>
    </location>
</feature>
<name>A0A397HK22_ASPTH</name>
<feature type="transmembrane region" description="Helical" evidence="8">
    <location>
        <begin position="85"/>
        <end position="104"/>
    </location>
</feature>
<evidence type="ECO:0000313" key="10">
    <source>
        <dbReference type="EMBL" id="RHZ63432.1"/>
    </source>
</evidence>
<keyword evidence="7" id="KW-0325">Glycoprotein</keyword>
<evidence type="ECO:0000256" key="4">
    <source>
        <dbReference type="ARBA" id="ARBA00022692"/>
    </source>
</evidence>
<dbReference type="PRINTS" id="PR01036">
    <property type="entry name" value="TCRTETB"/>
</dbReference>
<dbReference type="Gene3D" id="1.20.1720.10">
    <property type="entry name" value="Multidrug resistance protein D"/>
    <property type="match status" value="1"/>
</dbReference>
<feature type="transmembrane region" description="Helical" evidence="8">
    <location>
        <begin position="378"/>
        <end position="401"/>
    </location>
</feature>
<evidence type="ECO:0000256" key="6">
    <source>
        <dbReference type="ARBA" id="ARBA00023136"/>
    </source>
</evidence>
<feature type="transmembrane region" description="Helical" evidence="8">
    <location>
        <begin position="489"/>
        <end position="507"/>
    </location>
</feature>
<reference evidence="10" key="1">
    <citation type="submission" date="2018-08" db="EMBL/GenBank/DDBJ databases">
        <title>Draft genome sequence of azole-resistant Aspergillus thermomutatus (Neosartorya pseudofischeri) strain HMR AF 39, isolated from a human nasal aspirate.</title>
        <authorList>
            <person name="Parent-Michaud M."/>
            <person name="Dufresne P.J."/>
            <person name="Fournier E."/>
            <person name="Martineau C."/>
            <person name="Moreira S."/>
            <person name="Perkins V."/>
            <person name="De Repentigny L."/>
            <person name="Dufresne S.F."/>
        </authorList>
    </citation>
    <scope>NUCLEOTIDE SEQUENCE [LARGE SCALE GENOMIC DNA]</scope>
    <source>
        <strain evidence="10">HMR AF 39</strain>
    </source>
</reference>
<dbReference type="GO" id="GO:0005886">
    <property type="term" value="C:plasma membrane"/>
    <property type="evidence" value="ECO:0007669"/>
    <property type="project" value="TreeGrafter"/>
</dbReference>
<feature type="transmembrane region" description="Helical" evidence="8">
    <location>
        <begin position="347"/>
        <end position="366"/>
    </location>
</feature>
<keyword evidence="6 8" id="KW-0472">Membrane</keyword>
<dbReference type="OrthoDB" id="10021397at2759"/>
<proteinExistence type="inferred from homology"/>
<evidence type="ECO:0000256" key="2">
    <source>
        <dbReference type="ARBA" id="ARBA00008335"/>
    </source>
</evidence>
<dbReference type="VEuPathDB" id="FungiDB:CDV56_106138"/>
<protein>
    <submittedName>
        <fullName evidence="10">Efflux pump fus6</fullName>
    </submittedName>
</protein>
<evidence type="ECO:0000256" key="1">
    <source>
        <dbReference type="ARBA" id="ARBA00004141"/>
    </source>
</evidence>
<dbReference type="InterPro" id="IPR011701">
    <property type="entry name" value="MFS"/>
</dbReference>
<feature type="transmembrane region" description="Helical" evidence="8">
    <location>
        <begin position="212"/>
        <end position="232"/>
    </location>
</feature>
<feature type="transmembrane region" description="Helical" evidence="8">
    <location>
        <begin position="20"/>
        <end position="42"/>
    </location>
</feature>
<dbReference type="InterPro" id="IPR020846">
    <property type="entry name" value="MFS_dom"/>
</dbReference>
<comment type="subcellular location">
    <subcellularLocation>
        <location evidence="1">Membrane</location>
        <topology evidence="1">Multi-pass membrane protein</topology>
    </subcellularLocation>
</comment>
<dbReference type="Pfam" id="PF07690">
    <property type="entry name" value="MFS_1"/>
    <property type="match status" value="1"/>
</dbReference>
<sequence length="538" mass="57960">MTASTSAPQPPKKGWRFTVIFCALCMTAFLSALDTSIISTALPTIAADLDSETLYVWTINSYLLASTAVQPLFGQAANIFGRRSLTLLSVALFALGSGIAGGAYNTAMLIGGRTVQGIGGGGINTMVEIVVCDLVSLRERGKYVGLIGSMWAIGSVVGPILGGAFAQHVSWRWIFYINLPLSGAALALLIPFLRLRYRREGSLVDRLKRVDYVGNIILILAVVAILLALTWGGTVHAWSSWRTIVPLVLGFVGLLGFLLYEATPAVKEPTMPMRLFANRTSSTTFVLSFLHGILLYWVCYFLPVYFQAVLDASPTRSGIMLFPIATTTAPFGVLAGILITATGRYRVFHFAGFGMMTIACGLFTLLDDHSSTGDWVGFQILFGVGAGFIFTSCLPAILAALPESEVATATATWTFLRSFGSIWGTAIPSAVFNSRVNDLLDTIPDAATRTWLVNGGAYQHATKQFLGAYRHSPLWPAILHVYLDSLKTVWYVSIAFGGIGVPLALLIKELHLREEVSSEFGLETKTETGKEAAPMAAP</sequence>
<evidence type="ECO:0000256" key="8">
    <source>
        <dbReference type="SAM" id="Phobius"/>
    </source>
</evidence>
<dbReference type="Proteomes" id="UP000215305">
    <property type="component" value="Unassembled WGS sequence"/>
</dbReference>
<gene>
    <name evidence="10" type="primary">FUS6</name>
    <name evidence="10" type="ORF">CDV56_106138</name>
</gene>
<dbReference type="CDD" id="cd17502">
    <property type="entry name" value="MFS_Azr1_MDR_like"/>
    <property type="match status" value="1"/>
</dbReference>
<keyword evidence="4 8" id="KW-0812">Transmembrane</keyword>
<keyword evidence="11" id="KW-1185">Reference proteome</keyword>
<evidence type="ECO:0000259" key="9">
    <source>
        <dbReference type="PROSITE" id="PS50850"/>
    </source>
</evidence>
<feature type="domain" description="Major facilitator superfamily (MFS) profile" evidence="9">
    <location>
        <begin position="20"/>
        <end position="512"/>
    </location>
</feature>
<dbReference type="Gene3D" id="1.20.1250.20">
    <property type="entry name" value="MFS general substrate transporter like domains"/>
    <property type="match status" value="1"/>
</dbReference>
<dbReference type="SUPFAM" id="SSF103473">
    <property type="entry name" value="MFS general substrate transporter"/>
    <property type="match status" value="1"/>
</dbReference>
<keyword evidence="3" id="KW-0813">Transport</keyword>
<dbReference type="AlphaFoldDB" id="A0A397HK22"/>
<dbReference type="EMBL" id="NKHU02000029">
    <property type="protein sequence ID" value="RHZ63432.1"/>
    <property type="molecule type" value="Genomic_DNA"/>
</dbReference>
<evidence type="ECO:0000256" key="5">
    <source>
        <dbReference type="ARBA" id="ARBA00022989"/>
    </source>
</evidence>
<accession>A0A397HK22</accession>
<dbReference type="InterPro" id="IPR036259">
    <property type="entry name" value="MFS_trans_sf"/>
</dbReference>
<dbReference type="GO" id="GO:0022857">
    <property type="term" value="F:transmembrane transporter activity"/>
    <property type="evidence" value="ECO:0007669"/>
    <property type="project" value="InterPro"/>
</dbReference>
<evidence type="ECO:0000256" key="3">
    <source>
        <dbReference type="ARBA" id="ARBA00022448"/>
    </source>
</evidence>
<dbReference type="RefSeq" id="XP_026617135.1">
    <property type="nucleotide sequence ID" value="XM_026759757.1"/>
</dbReference>
<feature type="transmembrane region" description="Helical" evidence="8">
    <location>
        <begin position="318"/>
        <end position="340"/>
    </location>
</feature>